<evidence type="ECO:0000313" key="2">
    <source>
        <dbReference type="EMBL" id="CAJ0575612.1"/>
    </source>
</evidence>
<feature type="signal peptide" evidence="1">
    <location>
        <begin position="1"/>
        <end position="20"/>
    </location>
</feature>
<comment type="caution">
    <text evidence="2">The sequence shown here is derived from an EMBL/GenBank/DDBJ whole genome shotgun (WGS) entry which is preliminary data.</text>
</comment>
<dbReference type="InterPro" id="IPR035161">
    <property type="entry name" value="DUF5332"/>
</dbReference>
<dbReference type="Proteomes" id="UP001177023">
    <property type="component" value="Unassembled WGS sequence"/>
</dbReference>
<feature type="chain" id="PRO_5041440336" evidence="1">
    <location>
        <begin position="21"/>
        <end position="184"/>
    </location>
</feature>
<dbReference type="EMBL" id="CATQJA010002640">
    <property type="protein sequence ID" value="CAJ0575612.1"/>
    <property type="molecule type" value="Genomic_DNA"/>
</dbReference>
<reference evidence="2" key="1">
    <citation type="submission" date="2023-06" db="EMBL/GenBank/DDBJ databases">
        <authorList>
            <person name="Delattre M."/>
        </authorList>
    </citation>
    <scope>NUCLEOTIDE SEQUENCE</scope>
    <source>
        <strain evidence="2">AF72</strain>
    </source>
</reference>
<evidence type="ECO:0000313" key="3">
    <source>
        <dbReference type="Proteomes" id="UP001177023"/>
    </source>
</evidence>
<organism evidence="2 3">
    <name type="scientific">Mesorhabditis spiculigera</name>
    <dbReference type="NCBI Taxonomy" id="96644"/>
    <lineage>
        <taxon>Eukaryota</taxon>
        <taxon>Metazoa</taxon>
        <taxon>Ecdysozoa</taxon>
        <taxon>Nematoda</taxon>
        <taxon>Chromadorea</taxon>
        <taxon>Rhabditida</taxon>
        <taxon>Rhabditina</taxon>
        <taxon>Rhabditomorpha</taxon>
        <taxon>Rhabditoidea</taxon>
        <taxon>Rhabditidae</taxon>
        <taxon>Mesorhabditinae</taxon>
        <taxon>Mesorhabditis</taxon>
    </lineage>
</organism>
<keyword evidence="1" id="KW-0732">Signal</keyword>
<dbReference type="AlphaFoldDB" id="A0AA36G122"/>
<sequence length="184" mass="21188">MLFYFIALFNCLVLVKNVISAEPLCHDLTRCAMNKCIKPLPQPFPAKENLLEFLLHHANFACVFGSACQEACRKCPHCKYTQDQIKHFVLNQKTDGLCPNLEACAQRCVKEEIATDPFGCVFKRNCAKYCYDESECAPCYQTVKRVFTGVCKKHLFDEAYNQKCRPLYEDSAKFLVSRVKKLYK</sequence>
<evidence type="ECO:0000256" key="1">
    <source>
        <dbReference type="SAM" id="SignalP"/>
    </source>
</evidence>
<protein>
    <submittedName>
        <fullName evidence="2">Uncharacterized protein</fullName>
    </submittedName>
</protein>
<feature type="non-terminal residue" evidence="2">
    <location>
        <position position="1"/>
    </location>
</feature>
<accession>A0AA36G122</accession>
<dbReference type="PANTHER" id="PTHR38612">
    <property type="entry name" value="PROTEIN DCT-5-RELATED"/>
    <property type="match status" value="1"/>
</dbReference>
<dbReference type="PANTHER" id="PTHR38612:SF2">
    <property type="entry name" value="PROTEIN DCT-5"/>
    <property type="match status" value="1"/>
</dbReference>
<name>A0AA36G122_9BILA</name>
<gene>
    <name evidence="2" type="ORF">MSPICULIGERA_LOCUS13921</name>
</gene>
<dbReference type="Pfam" id="PF17266">
    <property type="entry name" value="DUF5332"/>
    <property type="match status" value="1"/>
</dbReference>
<keyword evidence="3" id="KW-1185">Reference proteome</keyword>
<proteinExistence type="predicted"/>